<reference evidence="6" key="1">
    <citation type="submission" date="2016-10" db="EMBL/GenBank/DDBJ databases">
        <authorList>
            <person name="Varghese N."/>
            <person name="Submissions S."/>
        </authorList>
    </citation>
    <scope>NUCLEOTIDE SEQUENCE [LARGE SCALE GENOMIC DNA]</scope>
    <source>
        <strain evidence="6">DSM 16477</strain>
    </source>
</reference>
<dbReference type="Proteomes" id="UP000199399">
    <property type="component" value="Unassembled WGS sequence"/>
</dbReference>
<dbReference type="InterPro" id="IPR029058">
    <property type="entry name" value="AB_hydrolase_fold"/>
</dbReference>
<dbReference type="RefSeq" id="WP_244153635.1">
    <property type="nucleotide sequence ID" value="NZ_FNBP01000004.1"/>
</dbReference>
<evidence type="ECO:0000256" key="3">
    <source>
        <dbReference type="ARBA" id="ARBA00023098"/>
    </source>
</evidence>
<keyword evidence="2" id="KW-0442">Lipid degradation</keyword>
<name>A0A1G7QAN6_9RHOB</name>
<dbReference type="EMBL" id="FNBP01000004">
    <property type="protein sequence ID" value="SDF95505.1"/>
    <property type="molecule type" value="Genomic_DNA"/>
</dbReference>
<proteinExistence type="predicted"/>
<evidence type="ECO:0000256" key="1">
    <source>
        <dbReference type="ARBA" id="ARBA00022801"/>
    </source>
</evidence>
<feature type="chain" id="PRO_5011472203" evidence="4">
    <location>
        <begin position="23"/>
        <end position="440"/>
    </location>
</feature>
<evidence type="ECO:0000313" key="5">
    <source>
        <dbReference type="EMBL" id="SDF95505.1"/>
    </source>
</evidence>
<evidence type="ECO:0000313" key="6">
    <source>
        <dbReference type="Proteomes" id="UP000199399"/>
    </source>
</evidence>
<sequence>MQKHLGLTARAMALGLMGTAAAAENRVDRQLPNAPELAAYGDHAVGMRTLEMTNPDQIDILAIDPAVDKPDEMPRYDRPLTVEMYYPAAEGAEGETTFKTFLRDGTTEVTLEGQAMRDVDPATGETFPLVLISHGYPGNRYLLSHLTENLASKGYVVASIDHTDSTYRTQAAFGSTLVNRSLDQLFVLEQMAQKSAEGAEFAGLYDAENTGLIGYSMGGYGAIITAGGGVTETSVGYTWGGPHGTLGIHQAGSDSHNELPDPRIKTAVAFGPWGMNRGFWDAEGLAGVQIPMLFIAGSQDDTSLYEKGVRAIWENTSNVDRALLTYMNAGHNAGAPMPAPQESYYFNEDKGFNISEHYTDAVWDTARMNNIAQHFVTAWLDNHLKGEAEKASYLDLVEDSNAGVWSQAEDGTDKEDHSYWRGFPEGTAKGLMYETRAAGE</sequence>
<feature type="signal peptide" evidence="4">
    <location>
        <begin position="1"/>
        <end position="22"/>
    </location>
</feature>
<dbReference type="STRING" id="218672.SAMN04489759_1043"/>
<dbReference type="Pfam" id="PF03403">
    <property type="entry name" value="PAF-AH_p_II"/>
    <property type="match status" value="1"/>
</dbReference>
<keyword evidence="1 5" id="KW-0378">Hydrolase</keyword>
<keyword evidence="6" id="KW-1185">Reference proteome</keyword>
<evidence type="ECO:0000256" key="2">
    <source>
        <dbReference type="ARBA" id="ARBA00022963"/>
    </source>
</evidence>
<dbReference type="PANTHER" id="PTHR10272:SF0">
    <property type="entry name" value="PLATELET-ACTIVATING FACTOR ACETYLHYDROLASE"/>
    <property type="match status" value="1"/>
</dbReference>
<dbReference type="GO" id="GO:0016042">
    <property type="term" value="P:lipid catabolic process"/>
    <property type="evidence" value="ECO:0007669"/>
    <property type="project" value="UniProtKB-KW"/>
</dbReference>
<organism evidence="5 6">
    <name type="scientific">Sulfitobacter delicatus</name>
    <dbReference type="NCBI Taxonomy" id="218672"/>
    <lineage>
        <taxon>Bacteria</taxon>
        <taxon>Pseudomonadati</taxon>
        <taxon>Pseudomonadota</taxon>
        <taxon>Alphaproteobacteria</taxon>
        <taxon>Rhodobacterales</taxon>
        <taxon>Roseobacteraceae</taxon>
        <taxon>Sulfitobacter</taxon>
    </lineage>
</organism>
<keyword evidence="4" id="KW-0732">Signal</keyword>
<evidence type="ECO:0000256" key="4">
    <source>
        <dbReference type="SAM" id="SignalP"/>
    </source>
</evidence>
<accession>A0A1G7QAN6</accession>
<keyword evidence="3" id="KW-0443">Lipid metabolism</keyword>
<dbReference type="AlphaFoldDB" id="A0A1G7QAN6"/>
<dbReference type="Gene3D" id="3.40.50.1820">
    <property type="entry name" value="alpha/beta hydrolase"/>
    <property type="match status" value="1"/>
</dbReference>
<dbReference type="GO" id="GO:0003847">
    <property type="term" value="F:1-alkyl-2-acetylglycerophosphocholine esterase activity"/>
    <property type="evidence" value="ECO:0007669"/>
    <property type="project" value="TreeGrafter"/>
</dbReference>
<dbReference type="PANTHER" id="PTHR10272">
    <property type="entry name" value="PLATELET-ACTIVATING FACTOR ACETYLHYDROLASE"/>
    <property type="match status" value="1"/>
</dbReference>
<dbReference type="SUPFAM" id="SSF53474">
    <property type="entry name" value="alpha/beta-Hydrolases"/>
    <property type="match status" value="1"/>
</dbReference>
<protein>
    <submittedName>
        <fullName evidence="5">Alpha/beta hydrolase family protein</fullName>
    </submittedName>
</protein>
<gene>
    <name evidence="5" type="ORF">SAMN04489759_1043</name>
</gene>